<dbReference type="Pfam" id="PF05050">
    <property type="entry name" value="Methyltransf_21"/>
    <property type="match status" value="1"/>
</dbReference>
<gene>
    <name evidence="2" type="ORF">NLK58_05760</name>
</gene>
<accession>A0ABZ2W4X0</accession>
<keyword evidence="2" id="KW-0808">Transferase</keyword>
<dbReference type="RefSeq" id="WP_341582253.1">
    <property type="nucleotide sequence ID" value="NZ_CP101118.1"/>
</dbReference>
<protein>
    <submittedName>
        <fullName evidence="2">FkbM family methyltransferase</fullName>
    </submittedName>
</protein>
<evidence type="ECO:0000313" key="2">
    <source>
        <dbReference type="EMBL" id="WZF89702.1"/>
    </source>
</evidence>
<sequence length="367" mass="41987">MTKLSQNTTEARIWRSPDQVLEELSSVAVFGTGQCGVALTQLLEQRGISVCYYLDNAADKQGTEFFNKPVHSPEVAYRDQPVVLVASFWAREIAGQLSKHGIEYYDFSFSTDYNRWKNHFSPDHFNAKKALDVGTKFLEGADKQAFFGCVRYRQTMDPLSLQPSEFDHYFHPSVSPTGGDWFVDGGAWQGDTVEYLKNKFGSRIGIHCFEPDTLNRKVLSQMVHDRQYEDVVISSLGLWSHSETLRFLKSEDVGHSMQARVDNRAGESLVFEVEAKDLDSYCIETDLKPDFIKLDVEGAESQVMMGSERVLQECQPRLAISAYHEPEDLWSLMVRIYETNPRYRFYFGHHSQNLFESVVYARVEDGS</sequence>
<evidence type="ECO:0000313" key="3">
    <source>
        <dbReference type="Proteomes" id="UP001475781"/>
    </source>
</evidence>
<organism evidence="2 3">
    <name type="scientific">Marinobacter metalliresistant</name>
    <dbReference type="NCBI Taxonomy" id="2961995"/>
    <lineage>
        <taxon>Bacteria</taxon>
        <taxon>Pseudomonadati</taxon>
        <taxon>Pseudomonadota</taxon>
        <taxon>Gammaproteobacteria</taxon>
        <taxon>Pseudomonadales</taxon>
        <taxon>Marinobacteraceae</taxon>
        <taxon>Marinobacter</taxon>
    </lineage>
</organism>
<evidence type="ECO:0000259" key="1">
    <source>
        <dbReference type="Pfam" id="PF05050"/>
    </source>
</evidence>
<keyword evidence="2" id="KW-0489">Methyltransferase</keyword>
<dbReference type="NCBIfam" id="TIGR01444">
    <property type="entry name" value="fkbM_fam"/>
    <property type="match status" value="1"/>
</dbReference>
<dbReference type="InterPro" id="IPR006342">
    <property type="entry name" value="FkbM_mtfrase"/>
</dbReference>
<reference evidence="2 3" key="1">
    <citation type="submission" date="2022-07" db="EMBL/GenBank/DDBJ databases">
        <title>A copper resistant bacterium isolated from sediment samples of deep sea hydrothermal areas.</title>
        <authorList>
            <person name="Zeng X."/>
        </authorList>
    </citation>
    <scope>NUCLEOTIDE SEQUENCE [LARGE SCALE GENOMIC DNA]</scope>
    <source>
        <strain evidence="3">CuT 6</strain>
    </source>
</reference>
<dbReference type="GO" id="GO:0032259">
    <property type="term" value="P:methylation"/>
    <property type="evidence" value="ECO:0007669"/>
    <property type="project" value="UniProtKB-KW"/>
</dbReference>
<dbReference type="SUPFAM" id="SSF53335">
    <property type="entry name" value="S-adenosyl-L-methionine-dependent methyltransferases"/>
    <property type="match status" value="1"/>
</dbReference>
<dbReference type="EMBL" id="CP101118">
    <property type="protein sequence ID" value="WZF89702.1"/>
    <property type="molecule type" value="Genomic_DNA"/>
</dbReference>
<proteinExistence type="predicted"/>
<dbReference type="InterPro" id="IPR029063">
    <property type="entry name" value="SAM-dependent_MTases_sf"/>
</dbReference>
<keyword evidence="3" id="KW-1185">Reference proteome</keyword>
<feature type="domain" description="Methyltransferase FkbM" evidence="1">
    <location>
        <begin position="207"/>
        <end position="336"/>
    </location>
</feature>
<dbReference type="Gene3D" id="3.40.50.150">
    <property type="entry name" value="Vaccinia Virus protein VP39"/>
    <property type="match status" value="1"/>
</dbReference>
<dbReference type="Proteomes" id="UP001475781">
    <property type="component" value="Chromosome"/>
</dbReference>
<dbReference type="GO" id="GO:0008168">
    <property type="term" value="F:methyltransferase activity"/>
    <property type="evidence" value="ECO:0007669"/>
    <property type="project" value="UniProtKB-KW"/>
</dbReference>
<name>A0ABZ2W4X0_9GAMM</name>